<dbReference type="Gene3D" id="1.10.3730.20">
    <property type="match status" value="1"/>
</dbReference>
<dbReference type="InterPro" id="IPR037185">
    <property type="entry name" value="EmrE-like"/>
</dbReference>
<protein>
    <recommendedName>
        <fullName evidence="7">EamA domain-containing protein</fullName>
    </recommendedName>
</protein>
<gene>
    <name evidence="8" type="ordered locus">Dret_1272</name>
</gene>
<feature type="transmembrane region" description="Helical" evidence="6">
    <location>
        <begin position="164"/>
        <end position="183"/>
    </location>
</feature>
<evidence type="ECO:0000256" key="1">
    <source>
        <dbReference type="ARBA" id="ARBA00004141"/>
    </source>
</evidence>
<comment type="subcellular location">
    <subcellularLocation>
        <location evidence="1">Membrane</location>
        <topology evidence="1">Multi-pass membrane protein</topology>
    </subcellularLocation>
</comment>
<feature type="transmembrane region" description="Helical" evidence="6">
    <location>
        <begin position="75"/>
        <end position="94"/>
    </location>
</feature>
<dbReference type="AlphaFoldDB" id="C8X2B3"/>
<keyword evidence="3 6" id="KW-0812">Transmembrane</keyword>
<evidence type="ECO:0000256" key="6">
    <source>
        <dbReference type="SAM" id="Phobius"/>
    </source>
</evidence>
<feature type="transmembrane region" description="Helical" evidence="6">
    <location>
        <begin position="280"/>
        <end position="298"/>
    </location>
</feature>
<dbReference type="HOGENOM" id="CLU_033863_4_2_7"/>
<feature type="transmembrane region" description="Helical" evidence="6">
    <location>
        <begin position="255"/>
        <end position="274"/>
    </location>
</feature>
<evidence type="ECO:0000256" key="4">
    <source>
        <dbReference type="ARBA" id="ARBA00022989"/>
    </source>
</evidence>
<dbReference type="PANTHER" id="PTHR32322:SF2">
    <property type="entry name" value="EAMA DOMAIN-CONTAINING PROTEIN"/>
    <property type="match status" value="1"/>
</dbReference>
<dbReference type="SUPFAM" id="SSF103481">
    <property type="entry name" value="Multidrug resistance efflux transporter EmrE"/>
    <property type="match status" value="2"/>
</dbReference>
<name>C8X2B3_DESRD</name>
<reference evidence="8 9" key="2">
    <citation type="journal article" date="2010" name="Stand. Genomic Sci.">
        <title>Complete genome sequence of Desulfohalobium retbaense type strain (HR(100)).</title>
        <authorList>
            <person name="Spring S."/>
            <person name="Nolan M."/>
            <person name="Lapidus A."/>
            <person name="Glavina Del Rio T."/>
            <person name="Copeland A."/>
            <person name="Tice H."/>
            <person name="Cheng J.F."/>
            <person name="Lucas S."/>
            <person name="Land M."/>
            <person name="Chen F."/>
            <person name="Bruce D."/>
            <person name="Goodwin L."/>
            <person name="Pitluck S."/>
            <person name="Ivanova N."/>
            <person name="Mavromatis K."/>
            <person name="Mikhailova N."/>
            <person name="Pati A."/>
            <person name="Chen A."/>
            <person name="Palaniappan K."/>
            <person name="Hauser L."/>
            <person name="Chang Y.J."/>
            <person name="Jeffries C.D."/>
            <person name="Munk C."/>
            <person name="Kiss H."/>
            <person name="Chain P."/>
            <person name="Han C."/>
            <person name="Brettin T."/>
            <person name="Detter J.C."/>
            <person name="Schuler E."/>
            <person name="Goker M."/>
            <person name="Rohde M."/>
            <person name="Bristow J."/>
            <person name="Eisen J.A."/>
            <person name="Markowitz V."/>
            <person name="Hugenholtz P."/>
            <person name="Kyrpides N.C."/>
            <person name="Klenk H.P."/>
        </authorList>
    </citation>
    <scope>NUCLEOTIDE SEQUENCE [LARGE SCALE GENOMIC DNA]</scope>
    <source>
        <strain evidence="8 9">DSM 5692</strain>
    </source>
</reference>
<feature type="domain" description="EamA" evidence="7">
    <location>
        <begin position="162"/>
        <end position="296"/>
    </location>
</feature>
<dbReference type="InterPro" id="IPR050638">
    <property type="entry name" value="AA-Vitamin_Transporters"/>
</dbReference>
<feature type="transmembrane region" description="Helical" evidence="6">
    <location>
        <begin position="41"/>
        <end position="63"/>
    </location>
</feature>
<evidence type="ECO:0000259" key="7">
    <source>
        <dbReference type="Pfam" id="PF00892"/>
    </source>
</evidence>
<dbReference type="RefSeq" id="WP_015751707.1">
    <property type="nucleotide sequence ID" value="NC_013223.1"/>
</dbReference>
<feature type="domain" description="EamA" evidence="7">
    <location>
        <begin position="16"/>
        <end position="148"/>
    </location>
</feature>
<evidence type="ECO:0000313" key="9">
    <source>
        <dbReference type="Proteomes" id="UP000001052"/>
    </source>
</evidence>
<dbReference type="KEGG" id="drt:Dret_1272"/>
<dbReference type="InterPro" id="IPR000620">
    <property type="entry name" value="EamA_dom"/>
</dbReference>
<feature type="transmembrane region" description="Helical" evidence="6">
    <location>
        <begin position="195"/>
        <end position="217"/>
    </location>
</feature>
<feature type="transmembrane region" description="Helical" evidence="6">
    <location>
        <begin position="16"/>
        <end position="35"/>
    </location>
</feature>
<proteinExistence type="inferred from homology"/>
<comment type="similarity">
    <text evidence="2">Belongs to the EamA transporter family.</text>
</comment>
<evidence type="ECO:0000313" key="8">
    <source>
        <dbReference type="EMBL" id="ACV68560.1"/>
    </source>
</evidence>
<dbReference type="OrthoDB" id="9806889at2"/>
<accession>C8X2B3</accession>
<dbReference type="Proteomes" id="UP000001052">
    <property type="component" value="Chromosome"/>
</dbReference>
<dbReference type="EMBL" id="CP001734">
    <property type="protein sequence ID" value="ACV68560.1"/>
    <property type="molecule type" value="Genomic_DNA"/>
</dbReference>
<organism evidence="8 9">
    <name type="scientific">Desulfohalobium retbaense (strain ATCC 49708 / DSM 5692 / JCM 16813 / HR100)</name>
    <dbReference type="NCBI Taxonomy" id="485915"/>
    <lineage>
        <taxon>Bacteria</taxon>
        <taxon>Pseudomonadati</taxon>
        <taxon>Thermodesulfobacteriota</taxon>
        <taxon>Desulfovibrionia</taxon>
        <taxon>Desulfovibrionales</taxon>
        <taxon>Desulfohalobiaceae</taxon>
        <taxon>Desulfohalobium</taxon>
    </lineage>
</organism>
<dbReference type="STRING" id="485915.Dret_1272"/>
<keyword evidence="5 6" id="KW-0472">Membrane</keyword>
<sequence length="314" mass="33239">MLKNKPMYPEVSQDGLLLFVVVSWGMTFLFTKLGLPSFPVLNFAAMRTFAAAGTLTVCAGILLRHRPHSRLTRGDHVLALLLGGLGMGCFPYVFSLAMSQTSAANAGLIFGATPVAVGGMSALLGLERLRAKDWLGLSCSFAGIALVSVSSLSTVGIADLQGDMLMFLAMLMWAGYTVGNRFVSESASRVHFTALASLWGSTLLCLMLGPALFRFSWSTVTPSAWTGVFGAGVLGTGIAYVLWSSSVKKVGPARTAVYMNLVPLVAAVCGAVVLHEPLRLVHLPAAVAVMTGVVLTRGQSRKRSAEWSSRAEHV</sequence>
<evidence type="ECO:0000256" key="3">
    <source>
        <dbReference type="ARBA" id="ARBA00022692"/>
    </source>
</evidence>
<feature type="transmembrane region" description="Helical" evidence="6">
    <location>
        <begin position="106"/>
        <end position="126"/>
    </location>
</feature>
<dbReference type="Pfam" id="PF00892">
    <property type="entry name" value="EamA"/>
    <property type="match status" value="2"/>
</dbReference>
<evidence type="ECO:0000256" key="5">
    <source>
        <dbReference type="ARBA" id="ARBA00023136"/>
    </source>
</evidence>
<dbReference type="eggNOG" id="COG0697">
    <property type="taxonomic scope" value="Bacteria"/>
</dbReference>
<reference evidence="9" key="1">
    <citation type="submission" date="2009-09" db="EMBL/GenBank/DDBJ databases">
        <title>The complete chromosome of Desulfohalobium retbaense DSM 5692.</title>
        <authorList>
            <consortium name="US DOE Joint Genome Institute (JGI-PGF)"/>
            <person name="Lucas S."/>
            <person name="Copeland A."/>
            <person name="Lapidus A."/>
            <person name="Glavina del Rio T."/>
            <person name="Dalin E."/>
            <person name="Tice H."/>
            <person name="Bruce D."/>
            <person name="Goodwin L."/>
            <person name="Pitluck S."/>
            <person name="Kyrpides N."/>
            <person name="Mavromatis K."/>
            <person name="Ivanova N."/>
            <person name="Mikhailova N."/>
            <person name="Munk A.C."/>
            <person name="Brettin T."/>
            <person name="Detter J.C."/>
            <person name="Han C."/>
            <person name="Tapia R."/>
            <person name="Larimer F."/>
            <person name="Land M."/>
            <person name="Hauser L."/>
            <person name="Markowitz V."/>
            <person name="Cheng J.-F."/>
            <person name="Hugenholtz P."/>
            <person name="Woyke T."/>
            <person name="Wu D."/>
            <person name="Spring S."/>
            <person name="Klenk H.-P."/>
            <person name="Eisen J.A."/>
        </authorList>
    </citation>
    <scope>NUCLEOTIDE SEQUENCE [LARGE SCALE GENOMIC DNA]</scope>
    <source>
        <strain evidence="9">DSM 5692</strain>
    </source>
</reference>
<feature type="transmembrane region" description="Helical" evidence="6">
    <location>
        <begin position="223"/>
        <end position="243"/>
    </location>
</feature>
<evidence type="ECO:0000256" key="2">
    <source>
        <dbReference type="ARBA" id="ARBA00007362"/>
    </source>
</evidence>
<keyword evidence="9" id="KW-1185">Reference proteome</keyword>
<keyword evidence="4 6" id="KW-1133">Transmembrane helix</keyword>
<dbReference type="PANTHER" id="PTHR32322">
    <property type="entry name" value="INNER MEMBRANE TRANSPORTER"/>
    <property type="match status" value="1"/>
</dbReference>
<dbReference type="GO" id="GO:0016020">
    <property type="term" value="C:membrane"/>
    <property type="evidence" value="ECO:0007669"/>
    <property type="project" value="UniProtKB-SubCell"/>
</dbReference>
<feature type="transmembrane region" description="Helical" evidence="6">
    <location>
        <begin position="135"/>
        <end position="158"/>
    </location>
</feature>